<evidence type="ECO:0000313" key="4">
    <source>
        <dbReference type="EMBL" id="GGD84064.1"/>
    </source>
</evidence>
<dbReference type="InterPro" id="IPR000073">
    <property type="entry name" value="AB_hydrolase_1"/>
</dbReference>
<dbReference type="Pfam" id="PF08327">
    <property type="entry name" value="AHSA1"/>
    <property type="match status" value="1"/>
</dbReference>
<name>A0A916ZB86_9BACL</name>
<dbReference type="InterPro" id="IPR050471">
    <property type="entry name" value="AB_hydrolase"/>
</dbReference>
<proteinExistence type="inferred from homology"/>
<dbReference type="PANTHER" id="PTHR43433">
    <property type="entry name" value="HYDROLASE, ALPHA/BETA FOLD FAMILY PROTEIN"/>
    <property type="match status" value="1"/>
</dbReference>
<dbReference type="EMBL" id="BMHP01000003">
    <property type="protein sequence ID" value="GGD84064.1"/>
    <property type="molecule type" value="Genomic_DNA"/>
</dbReference>
<sequence length="452" mass="49969">MKSKTRILKNRDSRELTVERIVALPPKLAWEGWTKPEHIAHWWGPKLWSATVYEMDVKPGGVWRYSLKSDDTSGEEAFCKAVYQEVHEPYTLVYTDSFTDKDWNVVENSEMLTTVLFKEAASGTKLSIVTRFASAEELDNAEAMGMVEGFTDACDRLEIYLETLTGGHMDTVTSKDGTKIAYEKQGDGPAVILISSAVADHRDAAGFAEQLSTHFTVYNYDRRGRGQSSDATPYAVQREVEDIEALIQKAGGHACLFGSSSGAVLALEAASRLGEQVTKLYLYEPPFIINDSRKPVPTEYVQHLNMLNQAGRRSEAVEYFMSEALGIPAEYIGYMKADPSWEAMESMSHTLVYDGMLMGDTQSGKPLPAGRWKVNVPTLIMTGENSEPLFHDTAKALTGLLPLVETRTLTGQDHSAVVMAPDIIAKTIIDYDIALEENANDEVNAIRGSEIG</sequence>
<dbReference type="Pfam" id="PF12697">
    <property type="entry name" value="Abhydrolase_6"/>
    <property type="match status" value="1"/>
</dbReference>
<protein>
    <recommendedName>
        <fullName evidence="6">Alpha/beta fold hydrolase</fullName>
    </recommendedName>
</protein>
<feature type="domain" description="AB hydrolase-1" evidence="3">
    <location>
        <begin position="204"/>
        <end position="425"/>
    </location>
</feature>
<dbReference type="Gene3D" id="3.30.530.20">
    <property type="match status" value="1"/>
</dbReference>
<dbReference type="PANTHER" id="PTHR43433:SF5">
    <property type="entry name" value="AB HYDROLASE-1 DOMAIN-CONTAINING PROTEIN"/>
    <property type="match status" value="1"/>
</dbReference>
<evidence type="ECO:0000256" key="1">
    <source>
        <dbReference type="ARBA" id="ARBA00006817"/>
    </source>
</evidence>
<accession>A0A916ZB86</accession>
<comment type="similarity">
    <text evidence="1">Belongs to the AHA1 family.</text>
</comment>
<evidence type="ECO:0000259" key="3">
    <source>
        <dbReference type="Pfam" id="PF12697"/>
    </source>
</evidence>
<feature type="domain" description="Activator of Hsp90 ATPase homologue 1/2-like C-terminal" evidence="2">
    <location>
        <begin position="24"/>
        <end position="162"/>
    </location>
</feature>
<evidence type="ECO:0000259" key="2">
    <source>
        <dbReference type="Pfam" id="PF08327"/>
    </source>
</evidence>
<dbReference type="AlphaFoldDB" id="A0A916ZB86"/>
<evidence type="ECO:0008006" key="6">
    <source>
        <dbReference type="Google" id="ProtNLM"/>
    </source>
</evidence>
<comment type="caution">
    <text evidence="4">The sequence shown here is derived from an EMBL/GenBank/DDBJ whole genome shotgun (WGS) entry which is preliminary data.</text>
</comment>
<dbReference type="InterPro" id="IPR029058">
    <property type="entry name" value="AB_hydrolase_fold"/>
</dbReference>
<dbReference type="InterPro" id="IPR023393">
    <property type="entry name" value="START-like_dom_sf"/>
</dbReference>
<dbReference type="Proteomes" id="UP000612456">
    <property type="component" value="Unassembled WGS sequence"/>
</dbReference>
<gene>
    <name evidence="4" type="ORF">GCM10010911_47870</name>
</gene>
<reference evidence="4" key="1">
    <citation type="journal article" date="2014" name="Int. J. Syst. Evol. Microbiol.">
        <title>Complete genome sequence of Corynebacterium casei LMG S-19264T (=DSM 44701T), isolated from a smear-ripened cheese.</title>
        <authorList>
            <consortium name="US DOE Joint Genome Institute (JGI-PGF)"/>
            <person name="Walter F."/>
            <person name="Albersmeier A."/>
            <person name="Kalinowski J."/>
            <person name="Ruckert C."/>
        </authorList>
    </citation>
    <scope>NUCLEOTIDE SEQUENCE</scope>
    <source>
        <strain evidence="4">CGMCC 1.15178</strain>
    </source>
</reference>
<reference evidence="4" key="2">
    <citation type="submission" date="2020-09" db="EMBL/GenBank/DDBJ databases">
        <authorList>
            <person name="Sun Q."/>
            <person name="Zhou Y."/>
        </authorList>
    </citation>
    <scope>NUCLEOTIDE SEQUENCE</scope>
    <source>
        <strain evidence="4">CGMCC 1.15178</strain>
    </source>
</reference>
<evidence type="ECO:0000313" key="5">
    <source>
        <dbReference type="Proteomes" id="UP000612456"/>
    </source>
</evidence>
<organism evidence="4 5">
    <name type="scientific">Paenibacillus nasutitermitis</name>
    <dbReference type="NCBI Taxonomy" id="1652958"/>
    <lineage>
        <taxon>Bacteria</taxon>
        <taxon>Bacillati</taxon>
        <taxon>Bacillota</taxon>
        <taxon>Bacilli</taxon>
        <taxon>Bacillales</taxon>
        <taxon>Paenibacillaceae</taxon>
        <taxon>Paenibacillus</taxon>
    </lineage>
</organism>
<dbReference type="SUPFAM" id="SSF55961">
    <property type="entry name" value="Bet v1-like"/>
    <property type="match status" value="1"/>
</dbReference>
<keyword evidence="5" id="KW-1185">Reference proteome</keyword>
<dbReference type="Gene3D" id="3.40.50.1820">
    <property type="entry name" value="alpha/beta hydrolase"/>
    <property type="match status" value="1"/>
</dbReference>
<dbReference type="SUPFAM" id="SSF53474">
    <property type="entry name" value="alpha/beta-Hydrolases"/>
    <property type="match status" value="1"/>
</dbReference>
<dbReference type="RefSeq" id="WP_229750486.1">
    <property type="nucleotide sequence ID" value="NZ_BMHP01000003.1"/>
</dbReference>
<dbReference type="InterPro" id="IPR013538">
    <property type="entry name" value="ASHA1/2-like_C"/>
</dbReference>